<comment type="caution">
    <text evidence="1">The sequence shown here is derived from an EMBL/GenBank/DDBJ whole genome shotgun (WGS) entry which is preliminary data.</text>
</comment>
<organism evidence="1 2">
    <name type="scientific">Paenibacillus agricola</name>
    <dbReference type="NCBI Taxonomy" id="2716264"/>
    <lineage>
        <taxon>Bacteria</taxon>
        <taxon>Bacillati</taxon>
        <taxon>Bacillota</taxon>
        <taxon>Bacilli</taxon>
        <taxon>Bacillales</taxon>
        <taxon>Paenibacillaceae</taxon>
        <taxon>Paenibacillus</taxon>
    </lineage>
</organism>
<name>A0ABX0JBX8_9BACL</name>
<proteinExistence type="predicted"/>
<dbReference type="RefSeq" id="WP_166152526.1">
    <property type="nucleotide sequence ID" value="NZ_JAAOIW010000007.1"/>
</dbReference>
<dbReference type="Proteomes" id="UP001165962">
    <property type="component" value="Unassembled WGS sequence"/>
</dbReference>
<keyword evidence="2" id="KW-1185">Reference proteome</keyword>
<protein>
    <submittedName>
        <fullName evidence="1">Uncharacterized protein</fullName>
    </submittedName>
</protein>
<reference evidence="1" key="1">
    <citation type="submission" date="2020-03" db="EMBL/GenBank/DDBJ databases">
        <title>Draft sequencing of Paenibacilllus sp. S3N08.</title>
        <authorList>
            <person name="Kim D.-U."/>
        </authorList>
    </citation>
    <scope>NUCLEOTIDE SEQUENCE</scope>
    <source>
        <strain evidence="1">S3N08</strain>
    </source>
</reference>
<dbReference type="EMBL" id="JAAOIW010000007">
    <property type="protein sequence ID" value="NHN32263.1"/>
    <property type="molecule type" value="Genomic_DNA"/>
</dbReference>
<gene>
    <name evidence="1" type="ORF">G9U52_20695</name>
</gene>
<sequence length="107" mass="12272">MKKPNKAMYVAKKFALIKSPDLTEDDKTYIMELLRSARAAILPVMITVHNETARGYIAGFDETNTLGMRVRFVDCRENASADAADEWRWVTVEDIKAIEMEDLIQQF</sequence>
<evidence type="ECO:0000313" key="2">
    <source>
        <dbReference type="Proteomes" id="UP001165962"/>
    </source>
</evidence>
<evidence type="ECO:0000313" key="1">
    <source>
        <dbReference type="EMBL" id="NHN32263.1"/>
    </source>
</evidence>
<accession>A0ABX0JBX8</accession>